<keyword evidence="3" id="KW-1185">Reference proteome</keyword>
<evidence type="ECO:0000313" key="3">
    <source>
        <dbReference type="Proteomes" id="UP000635606"/>
    </source>
</evidence>
<name>A0A8J4A4X9_9ACTN</name>
<accession>A0A8J4A4X9</accession>
<dbReference type="EMBL" id="BOPH01000105">
    <property type="protein sequence ID" value="GIJ72816.1"/>
    <property type="molecule type" value="Genomic_DNA"/>
</dbReference>
<feature type="region of interest" description="Disordered" evidence="1">
    <location>
        <begin position="1"/>
        <end position="22"/>
    </location>
</feature>
<reference evidence="2" key="1">
    <citation type="submission" date="2021-01" db="EMBL/GenBank/DDBJ databases">
        <title>Whole genome shotgun sequence of Virgisporangium ochraceum NBRC 16418.</title>
        <authorList>
            <person name="Komaki H."/>
            <person name="Tamura T."/>
        </authorList>
    </citation>
    <scope>NUCLEOTIDE SEQUENCE</scope>
    <source>
        <strain evidence="2">NBRC 16418</strain>
    </source>
</reference>
<comment type="caution">
    <text evidence="2">The sequence shown here is derived from an EMBL/GenBank/DDBJ whole genome shotgun (WGS) entry which is preliminary data.</text>
</comment>
<protein>
    <submittedName>
        <fullName evidence="2">Uncharacterized protein</fullName>
    </submittedName>
</protein>
<gene>
    <name evidence="2" type="ORF">Voc01_077330</name>
</gene>
<proteinExistence type="predicted"/>
<sequence>MAPSSRLASSLKRPVNRSDWQDGSITNVMAGRPCENIQLNALIIYVGATRRQELQNISHVAAGL</sequence>
<dbReference type="AlphaFoldDB" id="A0A8J4A4X9"/>
<dbReference type="Proteomes" id="UP000635606">
    <property type="component" value="Unassembled WGS sequence"/>
</dbReference>
<evidence type="ECO:0000256" key="1">
    <source>
        <dbReference type="SAM" id="MobiDB-lite"/>
    </source>
</evidence>
<evidence type="ECO:0000313" key="2">
    <source>
        <dbReference type="EMBL" id="GIJ72816.1"/>
    </source>
</evidence>
<organism evidence="2 3">
    <name type="scientific">Virgisporangium ochraceum</name>
    <dbReference type="NCBI Taxonomy" id="65505"/>
    <lineage>
        <taxon>Bacteria</taxon>
        <taxon>Bacillati</taxon>
        <taxon>Actinomycetota</taxon>
        <taxon>Actinomycetes</taxon>
        <taxon>Micromonosporales</taxon>
        <taxon>Micromonosporaceae</taxon>
        <taxon>Virgisporangium</taxon>
    </lineage>
</organism>